<sequence>MCIFAHTERIEKRDEPSYKNKNNDAQMPLTRGLDSAKRTV</sequence>
<keyword evidence="3" id="KW-1185">Reference proteome</keyword>
<evidence type="ECO:0000313" key="2">
    <source>
        <dbReference type="EMBL" id="PXX20121.1"/>
    </source>
</evidence>
<evidence type="ECO:0000256" key="1">
    <source>
        <dbReference type="SAM" id="MobiDB-lite"/>
    </source>
</evidence>
<reference evidence="2 3" key="1">
    <citation type="submission" date="2018-05" db="EMBL/GenBank/DDBJ databases">
        <title>Genomic Encyclopedia of Type Strains, Phase I: the one thousand microbial genomes (KMG-I) project.</title>
        <authorList>
            <person name="Kyrpides N."/>
        </authorList>
    </citation>
    <scope>NUCLEOTIDE SEQUENCE [LARGE SCALE GENOMIC DNA]</scope>
    <source>
        <strain evidence="2 3">DSM 15611</strain>
    </source>
</reference>
<name>A0A318HVM1_9BACT</name>
<dbReference type="AlphaFoldDB" id="A0A318HVM1"/>
<proteinExistence type="predicted"/>
<dbReference type="Proteomes" id="UP000248314">
    <property type="component" value="Unassembled WGS sequence"/>
</dbReference>
<dbReference type="STRING" id="1122991.GCA_000613445_00984"/>
<feature type="region of interest" description="Disordered" evidence="1">
    <location>
        <begin position="1"/>
        <end position="40"/>
    </location>
</feature>
<dbReference type="EMBL" id="QJJX01000032">
    <property type="protein sequence ID" value="PXX20121.1"/>
    <property type="molecule type" value="Genomic_DNA"/>
</dbReference>
<accession>A0A318HVM1</accession>
<gene>
    <name evidence="2" type="ORF">EJ73_02253</name>
</gene>
<feature type="compositionally biased region" description="Basic and acidic residues" evidence="1">
    <location>
        <begin position="1"/>
        <end position="22"/>
    </location>
</feature>
<evidence type="ECO:0000313" key="3">
    <source>
        <dbReference type="Proteomes" id="UP000248314"/>
    </source>
</evidence>
<protein>
    <submittedName>
        <fullName evidence="2">Uncharacterized protein</fullName>
    </submittedName>
</protein>
<organism evidence="2 3">
    <name type="scientific">Hoylesella shahii DSM 15611 = JCM 12083</name>
    <dbReference type="NCBI Taxonomy" id="1122991"/>
    <lineage>
        <taxon>Bacteria</taxon>
        <taxon>Pseudomonadati</taxon>
        <taxon>Bacteroidota</taxon>
        <taxon>Bacteroidia</taxon>
        <taxon>Bacteroidales</taxon>
        <taxon>Prevotellaceae</taxon>
        <taxon>Hoylesella</taxon>
    </lineage>
</organism>
<comment type="caution">
    <text evidence="2">The sequence shown here is derived from an EMBL/GenBank/DDBJ whole genome shotgun (WGS) entry which is preliminary data.</text>
</comment>